<name>A0ABS2IQZ6_9ACTN</name>
<keyword evidence="1" id="KW-0472">Membrane</keyword>
<feature type="transmembrane region" description="Helical" evidence="1">
    <location>
        <begin position="6"/>
        <end position="24"/>
    </location>
</feature>
<protein>
    <submittedName>
        <fullName evidence="2">Uncharacterized protein</fullName>
    </submittedName>
</protein>
<evidence type="ECO:0000313" key="2">
    <source>
        <dbReference type="EMBL" id="MBM7076376.1"/>
    </source>
</evidence>
<comment type="caution">
    <text evidence="2">The sequence shown here is derived from an EMBL/GenBank/DDBJ whole genome shotgun (WGS) entry which is preliminary data.</text>
</comment>
<organism evidence="2 3">
    <name type="scientific">Micromonospora humida</name>
    <dbReference type="NCBI Taxonomy" id="2809018"/>
    <lineage>
        <taxon>Bacteria</taxon>
        <taxon>Bacillati</taxon>
        <taxon>Actinomycetota</taxon>
        <taxon>Actinomycetes</taxon>
        <taxon>Micromonosporales</taxon>
        <taxon>Micromonosporaceae</taxon>
        <taxon>Micromonospora</taxon>
    </lineage>
</organism>
<reference evidence="2 3" key="1">
    <citation type="submission" date="2021-02" db="EMBL/GenBank/DDBJ databases">
        <authorList>
            <person name="Ra J.-S."/>
        </authorList>
    </citation>
    <scope>NUCLEOTIDE SEQUENCE [LARGE SCALE GENOMIC DNA]</scope>
    <source>
        <strain evidence="2 3">MMS20-R1-14</strain>
    </source>
</reference>
<proteinExistence type="predicted"/>
<evidence type="ECO:0000313" key="3">
    <source>
        <dbReference type="Proteomes" id="UP001518872"/>
    </source>
</evidence>
<accession>A0ABS2IQZ6</accession>
<evidence type="ECO:0000256" key="1">
    <source>
        <dbReference type="SAM" id="Phobius"/>
    </source>
</evidence>
<gene>
    <name evidence="2" type="ORF">JQX11_08430</name>
</gene>
<keyword evidence="1" id="KW-1133">Transmembrane helix</keyword>
<sequence length="68" mass="7782">MTTMWLVVGVAALVMIGTVGWVAWRDRARTVGAEDRTAGRDAQARQHRYEAERHFAQNDTIHRGQEHH</sequence>
<keyword evidence="3" id="KW-1185">Reference proteome</keyword>
<keyword evidence="1" id="KW-0812">Transmembrane</keyword>
<dbReference type="Proteomes" id="UP001518872">
    <property type="component" value="Unassembled WGS sequence"/>
</dbReference>
<dbReference type="EMBL" id="JAFEUC010000003">
    <property type="protein sequence ID" value="MBM7076376.1"/>
    <property type="molecule type" value="Genomic_DNA"/>
</dbReference>
<dbReference type="RefSeq" id="WP_204924414.1">
    <property type="nucleotide sequence ID" value="NZ_JAFEUC010000003.1"/>
</dbReference>